<dbReference type="GO" id="GO:0008422">
    <property type="term" value="F:beta-glucosidase activity"/>
    <property type="evidence" value="ECO:0007669"/>
    <property type="project" value="UniProtKB-EC"/>
</dbReference>
<dbReference type="PANTHER" id="PTHR30620:SF16">
    <property type="entry name" value="LYSOSOMAL BETA GLUCOSIDASE"/>
    <property type="match status" value="1"/>
</dbReference>
<evidence type="ECO:0000256" key="3">
    <source>
        <dbReference type="ARBA" id="ARBA00012744"/>
    </source>
</evidence>
<evidence type="ECO:0000256" key="7">
    <source>
        <dbReference type="SAM" id="SignalP"/>
    </source>
</evidence>
<name>A0ABD3G8H0_9STRA</name>
<gene>
    <name evidence="9" type="ORF">V7S43_000848</name>
</gene>
<keyword evidence="5" id="KW-0378">Hydrolase</keyword>
<dbReference type="PRINTS" id="PR00133">
    <property type="entry name" value="GLHYDRLASE3"/>
</dbReference>
<dbReference type="Proteomes" id="UP001632037">
    <property type="component" value="Unassembled WGS sequence"/>
</dbReference>
<organism evidence="9 10">
    <name type="scientific">Phytophthora oleae</name>
    <dbReference type="NCBI Taxonomy" id="2107226"/>
    <lineage>
        <taxon>Eukaryota</taxon>
        <taxon>Sar</taxon>
        <taxon>Stramenopiles</taxon>
        <taxon>Oomycota</taxon>
        <taxon>Peronosporomycetes</taxon>
        <taxon>Peronosporales</taxon>
        <taxon>Peronosporaceae</taxon>
        <taxon>Phytophthora</taxon>
    </lineage>
</organism>
<reference evidence="9 10" key="1">
    <citation type="submission" date="2024-09" db="EMBL/GenBank/DDBJ databases">
        <title>Genome sequencing and assembly of Phytophthora oleae, isolate VK10A, causative agent of rot of olive drupes.</title>
        <authorList>
            <person name="Conti Taguali S."/>
            <person name="Riolo M."/>
            <person name="La Spada F."/>
            <person name="Cacciola S.O."/>
            <person name="Dionisio G."/>
        </authorList>
    </citation>
    <scope>NUCLEOTIDE SEQUENCE [LARGE SCALE GENOMIC DNA]</scope>
    <source>
        <strain evidence="9 10">VK10A</strain>
    </source>
</reference>
<dbReference type="Gene3D" id="3.20.20.300">
    <property type="entry name" value="Glycoside hydrolase, family 3, N-terminal domain"/>
    <property type="match status" value="1"/>
</dbReference>
<comment type="caution">
    <text evidence="9">The sequence shown here is derived from an EMBL/GenBank/DDBJ whole genome shotgun (WGS) entry which is preliminary data.</text>
</comment>
<keyword evidence="6" id="KW-0326">Glycosidase</keyword>
<evidence type="ECO:0000313" key="10">
    <source>
        <dbReference type="Proteomes" id="UP001632037"/>
    </source>
</evidence>
<keyword evidence="4 7" id="KW-0732">Signal</keyword>
<sequence length="272" mass="29948">MLKSWLSAVYYTTLTFAVFHGSFTATDEWDAQVDAIMANFTNDDLVGQMTQIATYGLLNSTYGLDEGAVREYAKLHIGSYLSPPLSLPSVTDTWGWTTAEFRAVINRIQEIAMEENGGHPMIFGMDSVHGNAMVMDSVFFGQQINGAASFNPDLVYEQGRITARDTLAAGIPWVFGPILDVMHNPLWPRVYETFGEDPHLASVMGSAVIRGIQSNNQTAACMKHWIGYSWTPTGHDKDGVTISDFDLLNSYFPSFKAAIDAGLLSGMETTFQ</sequence>
<evidence type="ECO:0000256" key="1">
    <source>
        <dbReference type="ARBA" id="ARBA00000448"/>
    </source>
</evidence>
<evidence type="ECO:0000313" key="9">
    <source>
        <dbReference type="EMBL" id="KAL3674922.1"/>
    </source>
</evidence>
<evidence type="ECO:0000259" key="8">
    <source>
        <dbReference type="Pfam" id="PF00933"/>
    </source>
</evidence>
<evidence type="ECO:0000256" key="2">
    <source>
        <dbReference type="ARBA" id="ARBA00005336"/>
    </source>
</evidence>
<dbReference type="SUPFAM" id="SSF51445">
    <property type="entry name" value="(Trans)glycosidases"/>
    <property type="match status" value="1"/>
</dbReference>
<dbReference type="AlphaFoldDB" id="A0ABD3G8H0"/>
<accession>A0ABD3G8H0</accession>
<dbReference type="InterPro" id="IPR036962">
    <property type="entry name" value="Glyco_hydro_3_N_sf"/>
</dbReference>
<dbReference type="Pfam" id="PF00933">
    <property type="entry name" value="Glyco_hydro_3"/>
    <property type="match status" value="1"/>
</dbReference>
<feature type="domain" description="Glycoside hydrolase family 3 N-terminal" evidence="8">
    <location>
        <begin position="102"/>
        <end position="268"/>
    </location>
</feature>
<comment type="similarity">
    <text evidence="2">Belongs to the glycosyl hydrolase 3 family.</text>
</comment>
<evidence type="ECO:0000256" key="6">
    <source>
        <dbReference type="ARBA" id="ARBA00023295"/>
    </source>
</evidence>
<feature type="chain" id="PRO_5044884033" description="beta-glucosidase" evidence="7">
    <location>
        <begin position="18"/>
        <end position="272"/>
    </location>
</feature>
<dbReference type="EMBL" id="JBIMZQ010000001">
    <property type="protein sequence ID" value="KAL3674922.1"/>
    <property type="molecule type" value="Genomic_DNA"/>
</dbReference>
<evidence type="ECO:0000256" key="4">
    <source>
        <dbReference type="ARBA" id="ARBA00022729"/>
    </source>
</evidence>
<dbReference type="PANTHER" id="PTHR30620">
    <property type="entry name" value="PERIPLASMIC BETA-GLUCOSIDASE-RELATED"/>
    <property type="match status" value="1"/>
</dbReference>
<feature type="signal peptide" evidence="7">
    <location>
        <begin position="1"/>
        <end position="17"/>
    </location>
</feature>
<evidence type="ECO:0000256" key="5">
    <source>
        <dbReference type="ARBA" id="ARBA00022801"/>
    </source>
</evidence>
<dbReference type="InterPro" id="IPR051915">
    <property type="entry name" value="Cellulose_Degrad_GH3"/>
</dbReference>
<dbReference type="InterPro" id="IPR017853">
    <property type="entry name" value="GH"/>
</dbReference>
<keyword evidence="10" id="KW-1185">Reference proteome</keyword>
<dbReference type="InterPro" id="IPR001764">
    <property type="entry name" value="Glyco_hydro_3_N"/>
</dbReference>
<comment type="catalytic activity">
    <reaction evidence="1">
        <text>Hydrolysis of terminal, non-reducing beta-D-glucosyl residues with release of beta-D-glucose.</text>
        <dbReference type="EC" id="3.2.1.21"/>
    </reaction>
</comment>
<protein>
    <recommendedName>
        <fullName evidence="3">beta-glucosidase</fullName>
        <ecNumber evidence="3">3.2.1.21</ecNumber>
    </recommendedName>
</protein>
<proteinExistence type="inferred from homology"/>
<dbReference type="EC" id="3.2.1.21" evidence="3"/>